<protein>
    <submittedName>
        <fullName evidence="1">Uncharacterized protein</fullName>
    </submittedName>
</protein>
<dbReference type="InterPro" id="IPR006311">
    <property type="entry name" value="TAT_signal"/>
</dbReference>
<dbReference type="RefSeq" id="WP_218825129.1">
    <property type="nucleotide sequence ID" value="NZ_FZOD01000003.1"/>
</dbReference>
<dbReference type="InterPro" id="IPR049511">
    <property type="entry name" value="PGH-like_rpt"/>
</dbReference>
<organism evidence="1 2">
    <name type="scientific">Streptosporangium subroseum</name>
    <dbReference type="NCBI Taxonomy" id="106412"/>
    <lineage>
        <taxon>Bacteria</taxon>
        <taxon>Bacillati</taxon>
        <taxon>Actinomycetota</taxon>
        <taxon>Actinomycetes</taxon>
        <taxon>Streptosporangiales</taxon>
        <taxon>Streptosporangiaceae</taxon>
        <taxon>Streptosporangium</taxon>
    </lineage>
</organism>
<evidence type="ECO:0000313" key="1">
    <source>
        <dbReference type="EMBL" id="SNS08069.1"/>
    </source>
</evidence>
<name>A0A239BKE8_9ACTN</name>
<dbReference type="AlphaFoldDB" id="A0A239BKE8"/>
<dbReference type="Proteomes" id="UP000198282">
    <property type="component" value="Unassembled WGS sequence"/>
</dbReference>
<gene>
    <name evidence="1" type="ORF">SAMN05216276_1003269</name>
</gene>
<sequence length="320" mass="34756">MRDSSGLFSRRGVLHAGIGLGALFGLGRAGVASAADVAERAGDLGAGTARTSEPAPWQARHNLSSAQYQAEFDRLTGRGYRLVHVDGYEAGGRALYAAIWEQSSGPAWIARHGLTSAQYQAEFDRLVGLGYRLVHVDGYGVGREAQYAAIWERSSGPARVARHGLTSAQYQAEFDRLTGQGYRLTDVSGYRVGREAQYAAIWERSSGPARVARHGLTSARYQAEFDRLTGRGYRLVHVDGYEVGGRALYAAIWERTGGSAWVARHGLTSAQYQAEFDRLVRQGYRLSDVSGYGTGSPRFAALWLKETTDDGAAQRSTGVK</sequence>
<dbReference type="PROSITE" id="PS51318">
    <property type="entry name" value="TAT"/>
    <property type="match status" value="1"/>
</dbReference>
<dbReference type="Pfam" id="PF17660">
    <property type="entry name" value="BTRD1"/>
    <property type="match status" value="5"/>
</dbReference>
<evidence type="ECO:0000313" key="2">
    <source>
        <dbReference type="Proteomes" id="UP000198282"/>
    </source>
</evidence>
<dbReference type="EMBL" id="FZOD01000003">
    <property type="protein sequence ID" value="SNS08069.1"/>
    <property type="molecule type" value="Genomic_DNA"/>
</dbReference>
<reference evidence="1 2" key="1">
    <citation type="submission" date="2017-06" db="EMBL/GenBank/DDBJ databases">
        <authorList>
            <person name="Kim H.J."/>
            <person name="Triplett B.A."/>
        </authorList>
    </citation>
    <scope>NUCLEOTIDE SEQUENCE [LARGE SCALE GENOMIC DNA]</scope>
    <source>
        <strain evidence="1 2">CGMCC 4.2132</strain>
    </source>
</reference>
<accession>A0A239BKE8</accession>
<proteinExistence type="predicted"/>
<keyword evidence="2" id="KW-1185">Reference proteome</keyword>